<comment type="similarity">
    <text evidence="1 4 7">Belongs to the tRNA pseudouridine synthase TruA family.</text>
</comment>
<evidence type="ECO:0000256" key="4">
    <source>
        <dbReference type="HAMAP-Rule" id="MF_00171"/>
    </source>
</evidence>
<feature type="binding site" evidence="4 6">
    <location>
        <position position="109"/>
    </location>
    <ligand>
        <name>substrate</name>
    </ligand>
</feature>
<dbReference type="GO" id="GO:0160147">
    <property type="term" value="F:tRNA pseudouridine(38-40) synthase activity"/>
    <property type="evidence" value="ECO:0007669"/>
    <property type="project" value="UniProtKB-EC"/>
</dbReference>
<dbReference type="GeneID" id="3855753"/>
<comment type="caution">
    <text evidence="9">The sequence shown here is derived from an EMBL/GenBank/DDBJ whole genome shotgun (WGS) entry which is preliminary data.</text>
</comment>
<dbReference type="Gene3D" id="3.30.70.660">
    <property type="entry name" value="Pseudouridine synthase I, catalytic domain, C-terminal subdomain"/>
    <property type="match status" value="1"/>
</dbReference>
<evidence type="ECO:0000256" key="1">
    <source>
        <dbReference type="ARBA" id="ARBA00009375"/>
    </source>
</evidence>
<sequence length="274" mass="32045">MRRVALKIAYIGSNFHGYQRQPNYRTVEGELLRVFKETNIIEDTWTAHYSVAGRTDKGVHSTGNVISFITDEDIHINQLNGLLPDDIKIIGEARVPYGFKVRFPLTRTYTYIQPISPFEKKNLDITKMHVAMESFIGKHNFRNFSKRNEKNPNRKIIDVNLEVDEDVLIFTIVGESFLWNMVRKMVTSIMEVGYGKLDINDINELLKPKELRQFIRLQPAPANGLILSDMEYKNIKFKDSEYAKNKLVEFLKKEYMLHEQEKKADCRLIKILKK</sequence>
<dbReference type="PIRSF" id="PIRSF001430">
    <property type="entry name" value="tRNA_psdUrid_synth"/>
    <property type="match status" value="1"/>
</dbReference>
<evidence type="ECO:0000259" key="8">
    <source>
        <dbReference type="Pfam" id="PF01416"/>
    </source>
</evidence>
<dbReference type="EC" id="5.4.99.12" evidence="4"/>
<dbReference type="InterPro" id="IPR020094">
    <property type="entry name" value="TruA/RsuA/RluB/E/F_N"/>
</dbReference>
<proteinExistence type="inferred from homology"/>
<dbReference type="EMBL" id="NGJK01000020">
    <property type="protein sequence ID" value="RAP03522.1"/>
    <property type="molecule type" value="Genomic_DNA"/>
</dbReference>
<evidence type="ECO:0000256" key="2">
    <source>
        <dbReference type="ARBA" id="ARBA00022694"/>
    </source>
</evidence>
<dbReference type="InterPro" id="IPR001406">
    <property type="entry name" value="PsdUridine_synth_TruA"/>
</dbReference>
<name>A0A328PZV6_9EURY</name>
<keyword evidence="3 4" id="KW-0413">Isomerase</keyword>
<organism evidence="9 10">
    <name type="scientific">Methanosphaera stadtmanae</name>
    <dbReference type="NCBI Taxonomy" id="2317"/>
    <lineage>
        <taxon>Archaea</taxon>
        <taxon>Methanobacteriati</taxon>
        <taxon>Methanobacteriota</taxon>
        <taxon>Methanomada group</taxon>
        <taxon>Methanobacteria</taxon>
        <taxon>Methanobacteriales</taxon>
        <taxon>Methanobacteriaceae</taxon>
        <taxon>Methanosphaera</taxon>
    </lineage>
</organism>
<dbReference type="InterPro" id="IPR020103">
    <property type="entry name" value="PsdUridine_synth_cat_dom_sf"/>
</dbReference>
<dbReference type="Proteomes" id="UP000248557">
    <property type="component" value="Unassembled WGS sequence"/>
</dbReference>
<evidence type="ECO:0000256" key="7">
    <source>
        <dbReference type="RuleBase" id="RU003792"/>
    </source>
</evidence>
<gene>
    <name evidence="4" type="primary">truA</name>
    <name evidence="9" type="ORF">CA615_01965</name>
</gene>
<dbReference type="HAMAP" id="MF_00171">
    <property type="entry name" value="TruA"/>
    <property type="match status" value="1"/>
</dbReference>
<comment type="function">
    <text evidence="4">Formation of pseudouridine at positions 38, 39 and 40 in the anticodon stem and loop of transfer RNAs.</text>
</comment>
<dbReference type="InterPro" id="IPR020095">
    <property type="entry name" value="PsdUridine_synth_TruA_C"/>
</dbReference>
<dbReference type="PANTHER" id="PTHR11142">
    <property type="entry name" value="PSEUDOURIDYLATE SYNTHASE"/>
    <property type="match status" value="1"/>
</dbReference>
<evidence type="ECO:0000313" key="9">
    <source>
        <dbReference type="EMBL" id="RAP03522.1"/>
    </source>
</evidence>
<accession>A0A328PZV6</accession>
<comment type="catalytic activity">
    <reaction evidence="4 7">
        <text>uridine(38/39/40) in tRNA = pseudouridine(38/39/40) in tRNA</text>
        <dbReference type="Rhea" id="RHEA:22376"/>
        <dbReference type="Rhea" id="RHEA-COMP:10085"/>
        <dbReference type="Rhea" id="RHEA-COMP:10087"/>
        <dbReference type="ChEBI" id="CHEBI:65314"/>
        <dbReference type="ChEBI" id="CHEBI:65315"/>
        <dbReference type="EC" id="5.4.99.12"/>
    </reaction>
</comment>
<evidence type="ECO:0000256" key="5">
    <source>
        <dbReference type="PIRSR" id="PIRSR001430-1"/>
    </source>
</evidence>
<evidence type="ECO:0000256" key="6">
    <source>
        <dbReference type="PIRSR" id="PIRSR001430-2"/>
    </source>
</evidence>
<dbReference type="AlphaFoldDB" id="A0A328PZV6"/>
<dbReference type="InterPro" id="IPR020097">
    <property type="entry name" value="PsdUridine_synth_TruA_a/b_dom"/>
</dbReference>
<reference evidence="9 10" key="1">
    <citation type="submission" date="2017-05" db="EMBL/GenBank/DDBJ databases">
        <title>Host range expansion of the Methanosphaera genus to humans and monogastric animals involves recent and extensive reduction in genome content.</title>
        <authorList>
            <person name="Hoedt E.C."/>
            <person name="Volmer J.G."/>
            <person name="Parks D.H."/>
            <person name="Rosewarne C.P."/>
            <person name="Denman S.E."/>
            <person name="Mcsweeney C.S."/>
            <person name="O Cuiv P."/>
            <person name="Hugenholtz P."/>
            <person name="Tyson G.W."/>
            <person name="Morrison M."/>
        </authorList>
    </citation>
    <scope>NUCLEOTIDE SEQUENCE [LARGE SCALE GENOMIC DNA]</scope>
    <source>
        <strain evidence="9 10">PA5</strain>
    </source>
</reference>
<dbReference type="RefSeq" id="WP_011405989.1">
    <property type="nucleotide sequence ID" value="NZ_CATZNA010000010.1"/>
</dbReference>
<feature type="domain" description="Pseudouridine synthase I TruA alpha/beta" evidence="8">
    <location>
        <begin position="131"/>
        <end position="232"/>
    </location>
</feature>
<dbReference type="GO" id="GO:0003723">
    <property type="term" value="F:RNA binding"/>
    <property type="evidence" value="ECO:0007669"/>
    <property type="project" value="InterPro"/>
</dbReference>
<comment type="caution">
    <text evidence="4">Lacks conserved residue(s) required for the propagation of feature annotation.</text>
</comment>
<protein>
    <recommendedName>
        <fullName evidence="4">tRNA pseudouridine synthase A</fullName>
        <ecNumber evidence="4">5.4.99.12</ecNumber>
    </recommendedName>
    <alternativeName>
        <fullName evidence="4">tRNA pseudouridine(38-40) synthase</fullName>
    </alternativeName>
    <alternativeName>
        <fullName evidence="4">tRNA pseudouridylate synthase I</fullName>
    </alternativeName>
    <alternativeName>
        <fullName evidence="4">tRNA-uridine isomerase I</fullName>
    </alternativeName>
</protein>
<evidence type="ECO:0000256" key="3">
    <source>
        <dbReference type="ARBA" id="ARBA00023235"/>
    </source>
</evidence>
<dbReference type="NCBIfam" id="TIGR00071">
    <property type="entry name" value="hisT_truA"/>
    <property type="match status" value="1"/>
</dbReference>
<dbReference type="Gene3D" id="3.30.70.580">
    <property type="entry name" value="Pseudouridine synthase I, catalytic domain, N-terminal subdomain"/>
    <property type="match status" value="1"/>
</dbReference>
<dbReference type="GeneID" id="41324962"/>
<dbReference type="SMR" id="A0A328PZV6"/>
<dbReference type="SUPFAM" id="SSF55120">
    <property type="entry name" value="Pseudouridine synthase"/>
    <property type="match status" value="1"/>
</dbReference>
<feature type="active site" description="Nucleophile" evidence="4 5">
    <location>
        <position position="56"/>
    </location>
</feature>
<dbReference type="Pfam" id="PF01416">
    <property type="entry name" value="PseudoU_synth_1"/>
    <property type="match status" value="1"/>
</dbReference>
<dbReference type="GO" id="GO:0031119">
    <property type="term" value="P:tRNA pseudouridine synthesis"/>
    <property type="evidence" value="ECO:0007669"/>
    <property type="project" value="UniProtKB-UniRule"/>
</dbReference>
<keyword evidence="2 4" id="KW-0819">tRNA processing</keyword>
<evidence type="ECO:0000313" key="10">
    <source>
        <dbReference type="Proteomes" id="UP000248557"/>
    </source>
</evidence>
<dbReference type="OMA" id="ADAFCHN"/>
<dbReference type="PANTHER" id="PTHR11142:SF0">
    <property type="entry name" value="TRNA PSEUDOURIDINE SYNTHASE-LIKE 1"/>
    <property type="match status" value="1"/>
</dbReference>